<dbReference type="WBParaSite" id="EVEC_0001264901-mRNA-1">
    <property type="protein sequence ID" value="EVEC_0001264901-mRNA-1"/>
    <property type="gene ID" value="EVEC_0001264901"/>
</dbReference>
<proteinExistence type="predicted"/>
<dbReference type="AlphaFoldDB" id="A0A0N4VNS6"/>
<keyword evidence="2" id="KW-1185">Reference proteome</keyword>
<reference evidence="3" key="1">
    <citation type="submission" date="2017-02" db="UniProtKB">
        <authorList>
            <consortium name="WormBaseParasite"/>
        </authorList>
    </citation>
    <scope>IDENTIFICATION</scope>
</reference>
<dbReference type="OrthoDB" id="544103at2759"/>
<sequence>MTSTCRPTDIAEVAAKQIDESVKRFMEQYSLDIDKLEPELILAGGDVVDNGVNKAIVDQFSMHKTENIIDPISHCEMLVIVITFVVGVSNVPVFVVQQDSSSFVLPSSTTTYSF</sequence>
<accession>A0A0N4VNS6</accession>
<name>A0A0N4VNS6_ENTVE</name>
<evidence type="ECO:0000313" key="1">
    <source>
        <dbReference type="EMBL" id="VDD97071.1"/>
    </source>
</evidence>
<protein>
    <submittedName>
        <fullName evidence="3">Heat shock protein 70 family</fullName>
    </submittedName>
</protein>
<dbReference type="EMBL" id="UXUI01012768">
    <property type="protein sequence ID" value="VDD97071.1"/>
    <property type="molecule type" value="Genomic_DNA"/>
</dbReference>
<dbReference type="Proteomes" id="UP000274131">
    <property type="component" value="Unassembled WGS sequence"/>
</dbReference>
<gene>
    <name evidence="1" type="ORF">EVEC_LOCUS11822</name>
</gene>
<reference evidence="1 2" key="2">
    <citation type="submission" date="2018-10" db="EMBL/GenBank/DDBJ databases">
        <authorList>
            <consortium name="Pathogen Informatics"/>
        </authorList>
    </citation>
    <scope>NUCLEOTIDE SEQUENCE [LARGE SCALE GENOMIC DNA]</scope>
</reference>
<evidence type="ECO:0000313" key="3">
    <source>
        <dbReference type="WBParaSite" id="EVEC_0001264901-mRNA-1"/>
    </source>
</evidence>
<organism evidence="3">
    <name type="scientific">Enterobius vermicularis</name>
    <name type="common">Human pinworm</name>
    <dbReference type="NCBI Taxonomy" id="51028"/>
    <lineage>
        <taxon>Eukaryota</taxon>
        <taxon>Metazoa</taxon>
        <taxon>Ecdysozoa</taxon>
        <taxon>Nematoda</taxon>
        <taxon>Chromadorea</taxon>
        <taxon>Rhabditida</taxon>
        <taxon>Spirurina</taxon>
        <taxon>Oxyuridomorpha</taxon>
        <taxon>Oxyuroidea</taxon>
        <taxon>Oxyuridae</taxon>
        <taxon>Enterobius</taxon>
    </lineage>
</organism>
<evidence type="ECO:0000313" key="2">
    <source>
        <dbReference type="Proteomes" id="UP000274131"/>
    </source>
</evidence>